<dbReference type="SUPFAM" id="SSF56281">
    <property type="entry name" value="Metallo-hydrolase/oxidoreductase"/>
    <property type="match status" value="1"/>
</dbReference>
<feature type="domain" description="Metallo-beta-lactamase" evidence="1">
    <location>
        <begin position="19"/>
        <end position="219"/>
    </location>
</feature>
<reference evidence="2" key="1">
    <citation type="submission" date="2022-08" db="EMBL/GenBank/DDBJ databases">
        <authorList>
            <person name="Deng Y."/>
            <person name="Han X.-F."/>
            <person name="Zhang Y.-Q."/>
        </authorList>
    </citation>
    <scope>NUCLEOTIDE SEQUENCE</scope>
    <source>
        <strain evidence="2">CPCC 203407</strain>
    </source>
</reference>
<name>A0AA42BX31_9MICO</name>
<dbReference type="InterPro" id="IPR036866">
    <property type="entry name" value="RibonucZ/Hydroxyglut_hydro"/>
</dbReference>
<proteinExistence type="predicted"/>
<dbReference type="Proteomes" id="UP001165587">
    <property type="component" value="Unassembled WGS sequence"/>
</dbReference>
<dbReference type="InterPro" id="IPR050114">
    <property type="entry name" value="UPF0173_UPF0282_UlaG_hydrolase"/>
</dbReference>
<gene>
    <name evidence="2" type="ORF">N1028_19365</name>
</gene>
<dbReference type="Pfam" id="PF12706">
    <property type="entry name" value="Lactamase_B_2"/>
    <property type="match status" value="1"/>
</dbReference>
<dbReference type="PANTHER" id="PTHR43546">
    <property type="entry name" value="UPF0173 METAL-DEPENDENT HYDROLASE MJ1163-RELATED"/>
    <property type="match status" value="1"/>
</dbReference>
<dbReference type="EMBL" id="JANLCK010000020">
    <property type="protein sequence ID" value="MCS5728063.1"/>
    <property type="molecule type" value="Genomic_DNA"/>
</dbReference>
<evidence type="ECO:0000313" key="3">
    <source>
        <dbReference type="Proteomes" id="UP001165587"/>
    </source>
</evidence>
<dbReference type="InterPro" id="IPR001279">
    <property type="entry name" value="Metallo-B-lactamas"/>
</dbReference>
<sequence length="261" mass="28317">MAWWLGQAGFAIRYHDELLLIDPYLSDVLADKYRGRVFPHARLHPSPVNPSDIRGLGLVLCTHGHTDHMDLGSIPYLQSSSDPLFIVPRSESVKGVSRGIPASRLLGLDTGEIFASGGVTVTAVPAAHEQISLDEHGQNLFLGYVIDIGGVRLYHSGDCTPFDGQEELIRSLDVDVALLPVNGRDAHRMGNGVPGNFELDEAVALCRSAGVPALVCHHWGLFEFNSADPADLRERLGEVTDLDWRVPELGVPFALERSAAA</sequence>
<keyword evidence="3" id="KW-1185">Reference proteome</keyword>
<dbReference type="Gene3D" id="3.60.15.10">
    <property type="entry name" value="Ribonuclease Z/Hydroxyacylglutathione hydrolase-like"/>
    <property type="match status" value="1"/>
</dbReference>
<dbReference type="RefSeq" id="WP_259531170.1">
    <property type="nucleotide sequence ID" value="NZ_JANLCK010000020.1"/>
</dbReference>
<dbReference type="AlphaFoldDB" id="A0AA42BX31"/>
<evidence type="ECO:0000259" key="1">
    <source>
        <dbReference type="Pfam" id="PF12706"/>
    </source>
</evidence>
<accession>A0AA42BX31</accession>
<comment type="caution">
    <text evidence="2">The sequence shown here is derived from an EMBL/GenBank/DDBJ whole genome shotgun (WGS) entry which is preliminary data.</text>
</comment>
<organism evidence="2 3">
    <name type="scientific">Herbiconiux oxytropis</name>
    <dbReference type="NCBI Taxonomy" id="2970915"/>
    <lineage>
        <taxon>Bacteria</taxon>
        <taxon>Bacillati</taxon>
        <taxon>Actinomycetota</taxon>
        <taxon>Actinomycetes</taxon>
        <taxon>Micrococcales</taxon>
        <taxon>Microbacteriaceae</taxon>
        <taxon>Herbiconiux</taxon>
    </lineage>
</organism>
<evidence type="ECO:0000313" key="2">
    <source>
        <dbReference type="EMBL" id="MCS5728063.1"/>
    </source>
</evidence>
<protein>
    <submittedName>
        <fullName evidence="2">MBL fold metallo-hydrolase</fullName>
    </submittedName>
</protein>